<protein>
    <submittedName>
        <fullName evidence="2">Uncharacterized protein</fullName>
    </submittedName>
</protein>
<sequence length="68" mass="7616">MENRQTPGYKTTDKGEKKRKEEKTNIEQGTHHQEATGPTNRNPPTANGSNIGSVAPHTHRRSRGYQGF</sequence>
<evidence type="ECO:0000313" key="3">
    <source>
        <dbReference type="Proteomes" id="UP000265520"/>
    </source>
</evidence>
<reference evidence="2 3" key="1">
    <citation type="journal article" date="2018" name="Front. Plant Sci.">
        <title>Red Clover (Trifolium pratense) and Zigzag Clover (T. medium) - A Picture of Genomic Similarities and Differences.</title>
        <authorList>
            <person name="Dluhosova J."/>
            <person name="Istvanek J."/>
            <person name="Nedelnik J."/>
            <person name="Repkova J."/>
        </authorList>
    </citation>
    <scope>NUCLEOTIDE SEQUENCE [LARGE SCALE GENOMIC DNA]</scope>
    <source>
        <strain evidence="3">cv. 10/8</strain>
        <tissue evidence="2">Leaf</tissue>
    </source>
</reference>
<evidence type="ECO:0000256" key="1">
    <source>
        <dbReference type="SAM" id="MobiDB-lite"/>
    </source>
</evidence>
<feature type="region of interest" description="Disordered" evidence="1">
    <location>
        <begin position="1"/>
        <end position="68"/>
    </location>
</feature>
<feature type="compositionally biased region" description="Polar residues" evidence="1">
    <location>
        <begin position="36"/>
        <end position="52"/>
    </location>
</feature>
<feature type="compositionally biased region" description="Basic residues" evidence="1">
    <location>
        <begin position="57"/>
        <end position="68"/>
    </location>
</feature>
<dbReference type="AlphaFoldDB" id="A0A392TIG9"/>
<feature type="compositionally biased region" description="Basic and acidic residues" evidence="1">
    <location>
        <begin position="11"/>
        <end position="34"/>
    </location>
</feature>
<name>A0A392TIG9_9FABA</name>
<accession>A0A392TIG9</accession>
<keyword evidence="3" id="KW-1185">Reference proteome</keyword>
<organism evidence="2 3">
    <name type="scientific">Trifolium medium</name>
    <dbReference type="NCBI Taxonomy" id="97028"/>
    <lineage>
        <taxon>Eukaryota</taxon>
        <taxon>Viridiplantae</taxon>
        <taxon>Streptophyta</taxon>
        <taxon>Embryophyta</taxon>
        <taxon>Tracheophyta</taxon>
        <taxon>Spermatophyta</taxon>
        <taxon>Magnoliopsida</taxon>
        <taxon>eudicotyledons</taxon>
        <taxon>Gunneridae</taxon>
        <taxon>Pentapetalae</taxon>
        <taxon>rosids</taxon>
        <taxon>fabids</taxon>
        <taxon>Fabales</taxon>
        <taxon>Fabaceae</taxon>
        <taxon>Papilionoideae</taxon>
        <taxon>50 kb inversion clade</taxon>
        <taxon>NPAAA clade</taxon>
        <taxon>Hologalegina</taxon>
        <taxon>IRL clade</taxon>
        <taxon>Trifolieae</taxon>
        <taxon>Trifolium</taxon>
    </lineage>
</organism>
<proteinExistence type="predicted"/>
<dbReference type="Proteomes" id="UP000265520">
    <property type="component" value="Unassembled WGS sequence"/>
</dbReference>
<dbReference type="EMBL" id="LXQA010590391">
    <property type="protein sequence ID" value="MCI60923.1"/>
    <property type="molecule type" value="Genomic_DNA"/>
</dbReference>
<evidence type="ECO:0000313" key="2">
    <source>
        <dbReference type="EMBL" id="MCI60923.1"/>
    </source>
</evidence>
<comment type="caution">
    <text evidence="2">The sequence shown here is derived from an EMBL/GenBank/DDBJ whole genome shotgun (WGS) entry which is preliminary data.</text>
</comment>